<dbReference type="Pfam" id="PF04979">
    <property type="entry name" value="IPP-2"/>
    <property type="match status" value="1"/>
</dbReference>
<evidence type="ECO:0000256" key="1">
    <source>
        <dbReference type="SAM" id="MobiDB-lite"/>
    </source>
</evidence>
<dbReference type="GO" id="GO:0004864">
    <property type="term" value="F:protein phosphatase inhibitor activity"/>
    <property type="evidence" value="ECO:0007669"/>
    <property type="project" value="InterPro"/>
</dbReference>
<feature type="compositionally biased region" description="Acidic residues" evidence="1">
    <location>
        <begin position="1"/>
        <end position="11"/>
    </location>
</feature>
<dbReference type="GO" id="GO:0009966">
    <property type="term" value="P:regulation of signal transduction"/>
    <property type="evidence" value="ECO:0007669"/>
    <property type="project" value="InterPro"/>
</dbReference>
<evidence type="ECO:0000313" key="3">
    <source>
        <dbReference type="Proteomes" id="UP000604046"/>
    </source>
</evidence>
<evidence type="ECO:0000313" key="2">
    <source>
        <dbReference type="EMBL" id="CAE7331158.1"/>
    </source>
</evidence>
<evidence type="ECO:0008006" key="4">
    <source>
        <dbReference type="Google" id="ProtNLM"/>
    </source>
</evidence>
<accession>A0A812PEN3</accession>
<dbReference type="InterPro" id="IPR007062">
    <property type="entry name" value="PPI-2"/>
</dbReference>
<dbReference type="PANTHER" id="PTHR12398">
    <property type="entry name" value="PROTEIN PHOSPHATASE INHIBITOR"/>
    <property type="match status" value="1"/>
</dbReference>
<feature type="region of interest" description="Disordered" evidence="1">
    <location>
        <begin position="109"/>
        <end position="148"/>
    </location>
</feature>
<feature type="region of interest" description="Disordered" evidence="1">
    <location>
        <begin position="1"/>
        <end position="93"/>
    </location>
</feature>
<sequence>MGDEKAEEENKEGEADERVKTILNARKRPRTSTSHVSWDEENLAEHDKERGTRQKIEEPPTPFVHSPASISEDEVHEAAEEKVPQPPAGTVGTVNAEELSKRLKLLEEAQAQAAPDAEPRPSAPASPAKSVRSVAFTEGGTPKTSSEAFKAKRAAHYNEFRVLQAFRAAAGRAASDDESSGSGKR</sequence>
<name>A0A812PEN3_9DINO</name>
<protein>
    <recommendedName>
        <fullName evidence="4">Protein phosphatase inhibitor 2</fullName>
    </recommendedName>
</protein>
<dbReference type="AlphaFoldDB" id="A0A812PEN3"/>
<comment type="caution">
    <text evidence="2">The sequence shown here is derived from an EMBL/GenBank/DDBJ whole genome shotgun (WGS) entry which is preliminary data.</text>
</comment>
<feature type="compositionally biased region" description="Low complexity" evidence="1">
    <location>
        <begin position="123"/>
        <end position="135"/>
    </location>
</feature>
<dbReference type="PANTHER" id="PTHR12398:SF20">
    <property type="entry name" value="PROTEIN PHOSPHATASE 1 REGULATORY INHIBITOR SUBUNIT 2"/>
    <property type="match status" value="1"/>
</dbReference>
<dbReference type="OrthoDB" id="551302at2759"/>
<feature type="compositionally biased region" description="Basic and acidic residues" evidence="1">
    <location>
        <begin position="43"/>
        <end position="58"/>
    </location>
</feature>
<organism evidence="2 3">
    <name type="scientific">Symbiodinium natans</name>
    <dbReference type="NCBI Taxonomy" id="878477"/>
    <lineage>
        <taxon>Eukaryota</taxon>
        <taxon>Sar</taxon>
        <taxon>Alveolata</taxon>
        <taxon>Dinophyceae</taxon>
        <taxon>Suessiales</taxon>
        <taxon>Symbiodiniaceae</taxon>
        <taxon>Symbiodinium</taxon>
    </lineage>
</organism>
<dbReference type="Proteomes" id="UP000604046">
    <property type="component" value="Unassembled WGS sequence"/>
</dbReference>
<gene>
    <name evidence="2" type="ORF">SNAT2548_LOCUS17325</name>
</gene>
<reference evidence="2" key="1">
    <citation type="submission" date="2021-02" db="EMBL/GenBank/DDBJ databases">
        <authorList>
            <person name="Dougan E. K."/>
            <person name="Rhodes N."/>
            <person name="Thang M."/>
            <person name="Chan C."/>
        </authorList>
    </citation>
    <scope>NUCLEOTIDE SEQUENCE</scope>
</reference>
<keyword evidence="3" id="KW-1185">Reference proteome</keyword>
<dbReference type="EMBL" id="CAJNDS010002107">
    <property type="protein sequence ID" value="CAE7331158.1"/>
    <property type="molecule type" value="Genomic_DNA"/>
</dbReference>
<proteinExistence type="predicted"/>